<proteinExistence type="predicted"/>
<evidence type="ECO:0000256" key="3">
    <source>
        <dbReference type="ARBA" id="ARBA00023277"/>
    </source>
</evidence>
<dbReference type="OrthoDB" id="2559662at2759"/>
<dbReference type="CDD" id="cd11296">
    <property type="entry name" value="O-FucT_like"/>
    <property type="match status" value="1"/>
</dbReference>
<evidence type="ECO:0000313" key="6">
    <source>
        <dbReference type="Proteomes" id="UP000183567"/>
    </source>
</evidence>
<sequence length="479" mass="53863">MKAIAWVPRSVRSVFSKTEEYVLLTTSPTRAPVYRRRNPCSWRGFIHMLTLRKALFSVSLVPVFLLLAIICQGVPPNYDDIRTFERRLPQHSSSVISRGQHQPQYVRFPGHLWGYGFNNILQEAILMSYLAYVSNVSFVFEDYTWSHSPLPWTIYDFALRPARIPFNALVSGPTAGGPMPSASDAPRAVSAEFYMHVCGGPEGKRRVISSVNAPNDADGSTMIDWWASQLKSVREPCIEIDSSTHDVFDRFFFGNPRILSLWDDLIASPMLSDFAWSPLVQAAVSRNFALLQPESAKDLYDAHSKKSLSGLVALHLRRGDYKQHCPNLAEWGADYMGINQHPVLPDRFDRSPYVNDTDARLAYYLGHCWPSTEQVVEKLRDVREEYPGLRRVYVLSNAGAWSLDGLKSALEEDGWDDLVSSADIVLDSEQKYVAMAVDMAIAEKAEVFVGNGVSFSSLSSNVVMLRMAKGMEGQSNRFL</sequence>
<accession>A0A1J8Q4N2</accession>
<dbReference type="EMBL" id="LVVM01002734">
    <property type="protein sequence ID" value="OJA16013.1"/>
    <property type="molecule type" value="Genomic_DNA"/>
</dbReference>
<dbReference type="GO" id="GO:0016740">
    <property type="term" value="F:transferase activity"/>
    <property type="evidence" value="ECO:0007669"/>
    <property type="project" value="UniProtKB-KW"/>
</dbReference>
<comment type="caution">
    <text evidence="5">The sequence shown here is derived from an EMBL/GenBank/DDBJ whole genome shotgun (WGS) entry which is preliminary data.</text>
</comment>
<reference evidence="5 6" key="1">
    <citation type="submission" date="2016-03" db="EMBL/GenBank/DDBJ databases">
        <title>Comparative genomics of the ectomycorrhizal sister species Rhizopogon vinicolor and Rhizopogon vesiculosus (Basidiomycota: Boletales) reveals a divergence of the mating type B locus.</title>
        <authorList>
            <person name="Mujic A.B."/>
            <person name="Kuo A."/>
            <person name="Tritt A."/>
            <person name="Lipzen A."/>
            <person name="Chen C."/>
            <person name="Johnson J."/>
            <person name="Sharma A."/>
            <person name="Barry K."/>
            <person name="Grigoriev I.V."/>
            <person name="Spatafora J.W."/>
        </authorList>
    </citation>
    <scope>NUCLEOTIDE SEQUENCE [LARGE SCALE GENOMIC DNA]</scope>
    <source>
        <strain evidence="5 6">AM-OR11-056</strain>
    </source>
</reference>
<evidence type="ECO:0000313" key="5">
    <source>
        <dbReference type="EMBL" id="OJA16013.1"/>
    </source>
</evidence>
<dbReference type="InterPro" id="IPR019378">
    <property type="entry name" value="GDP-Fuc_O-FucTrfase"/>
</dbReference>
<dbReference type="STRING" id="180088.A0A1J8Q4N2"/>
<keyword evidence="4" id="KW-0812">Transmembrane</keyword>
<organism evidence="5 6">
    <name type="scientific">Rhizopogon vesiculosus</name>
    <dbReference type="NCBI Taxonomy" id="180088"/>
    <lineage>
        <taxon>Eukaryota</taxon>
        <taxon>Fungi</taxon>
        <taxon>Dikarya</taxon>
        <taxon>Basidiomycota</taxon>
        <taxon>Agaricomycotina</taxon>
        <taxon>Agaricomycetes</taxon>
        <taxon>Agaricomycetidae</taxon>
        <taxon>Boletales</taxon>
        <taxon>Suillineae</taxon>
        <taxon>Rhizopogonaceae</taxon>
        <taxon>Rhizopogon</taxon>
    </lineage>
</organism>
<dbReference type="Pfam" id="PF10250">
    <property type="entry name" value="O-FucT"/>
    <property type="match status" value="1"/>
</dbReference>
<evidence type="ECO:0000256" key="4">
    <source>
        <dbReference type="SAM" id="Phobius"/>
    </source>
</evidence>
<keyword evidence="4" id="KW-0472">Membrane</keyword>
<evidence type="ECO:0000256" key="1">
    <source>
        <dbReference type="ARBA" id="ARBA00022679"/>
    </source>
</evidence>
<keyword evidence="1" id="KW-0808">Transferase</keyword>
<name>A0A1J8Q4N2_9AGAM</name>
<protein>
    <submittedName>
        <fullName evidence="5">Uncharacterized protein</fullName>
    </submittedName>
</protein>
<evidence type="ECO:0000256" key="2">
    <source>
        <dbReference type="ARBA" id="ARBA00023253"/>
    </source>
</evidence>
<keyword evidence="3" id="KW-0119">Carbohydrate metabolism</keyword>
<dbReference type="Gene3D" id="3.40.50.11350">
    <property type="match status" value="1"/>
</dbReference>
<keyword evidence="4" id="KW-1133">Transmembrane helix</keyword>
<keyword evidence="6" id="KW-1185">Reference proteome</keyword>
<feature type="transmembrane region" description="Helical" evidence="4">
    <location>
        <begin position="54"/>
        <end position="75"/>
    </location>
</feature>
<dbReference type="AlphaFoldDB" id="A0A1J8Q4N2"/>
<dbReference type="Proteomes" id="UP000183567">
    <property type="component" value="Unassembled WGS sequence"/>
</dbReference>
<keyword evidence="2" id="KW-0294">Fucose metabolism</keyword>
<gene>
    <name evidence="5" type="ORF">AZE42_10919</name>
</gene>
<dbReference type="GO" id="GO:0006004">
    <property type="term" value="P:fucose metabolic process"/>
    <property type="evidence" value="ECO:0007669"/>
    <property type="project" value="UniProtKB-KW"/>
</dbReference>